<sequence length="398" mass="46942">MYEKERAAAREFNRQLEHLEDRVFGWGIRKYKLDKAFANIHGPYMDSFDGFPDNYVKMMIAAWLFSRVLLDPELIIKFARNEKESLFPIHNGYLKYWKKHQPIWSLFYIREKKDDDVLVIEDQLTEKTMLLHSRNMAGMDTDKPIISLLFPLEEGIWVSYGIIRQYKGSFAYHLLDLMRLMDEELYEAEDFTSFIHKYYGCFFQIDQTMESPLVINKKELVEKNWMEIILLDFDPYALSKKFNIDESSGIVRLKAKSNDPFPFSEIYFNSETEEAYFSSMTLKGYRELCKLVNDYELPEEPDYIFSMPLYTVMEKDMGMSFPGDYWESFFASEEEVSPEAKEEIEVINIIVKEAFDAENQGLPFDLKKRGAELGLDGEAIKSIEEMLARIRNSMNNPE</sequence>
<comment type="caution">
    <text evidence="1">The sequence shown here is derived from an EMBL/GenBank/DDBJ whole genome shotgun (WGS) entry which is preliminary data.</text>
</comment>
<dbReference type="RefSeq" id="WP_184748091.1">
    <property type="nucleotide sequence ID" value="NZ_JACHGJ010000008.1"/>
</dbReference>
<dbReference type="EMBL" id="JACHGJ010000008">
    <property type="protein sequence ID" value="MBB6481855.1"/>
    <property type="molecule type" value="Genomic_DNA"/>
</dbReference>
<protein>
    <submittedName>
        <fullName evidence="1">Uncharacterized protein</fullName>
    </submittedName>
</protein>
<reference evidence="1 2" key="1">
    <citation type="submission" date="2020-08" db="EMBL/GenBank/DDBJ databases">
        <title>Genomic Encyclopedia of Type Strains, Phase IV (KMG-IV): sequencing the most valuable type-strain genomes for metagenomic binning, comparative biology and taxonomic classification.</title>
        <authorList>
            <person name="Goeker M."/>
        </authorList>
    </citation>
    <scope>NUCLEOTIDE SEQUENCE [LARGE SCALE GENOMIC DNA]</scope>
    <source>
        <strain evidence="1 2">DSM 2461</strain>
    </source>
</reference>
<dbReference type="AlphaFoldDB" id="A0A841RCX2"/>
<proteinExistence type="predicted"/>
<keyword evidence="2" id="KW-1185">Reference proteome</keyword>
<accession>A0A841RCX2</accession>
<name>A0A841RCX2_9SPIO</name>
<organism evidence="1 2">
    <name type="scientific">Spirochaeta isovalerica</name>
    <dbReference type="NCBI Taxonomy" id="150"/>
    <lineage>
        <taxon>Bacteria</taxon>
        <taxon>Pseudomonadati</taxon>
        <taxon>Spirochaetota</taxon>
        <taxon>Spirochaetia</taxon>
        <taxon>Spirochaetales</taxon>
        <taxon>Spirochaetaceae</taxon>
        <taxon>Spirochaeta</taxon>
    </lineage>
</organism>
<gene>
    <name evidence="1" type="ORF">HNR50_003536</name>
</gene>
<dbReference type="Proteomes" id="UP000587760">
    <property type="component" value="Unassembled WGS sequence"/>
</dbReference>
<evidence type="ECO:0000313" key="1">
    <source>
        <dbReference type="EMBL" id="MBB6481855.1"/>
    </source>
</evidence>
<evidence type="ECO:0000313" key="2">
    <source>
        <dbReference type="Proteomes" id="UP000587760"/>
    </source>
</evidence>